<proteinExistence type="predicted"/>
<name>A0ABR8KRE8_9SPHN</name>
<dbReference type="InterPro" id="IPR002104">
    <property type="entry name" value="Integrase_catalytic"/>
</dbReference>
<protein>
    <submittedName>
        <fullName evidence="6">Tyrosine-type recombinase/integrase</fullName>
    </submittedName>
</protein>
<keyword evidence="1" id="KW-0229">DNA integration</keyword>
<dbReference type="Gene3D" id="1.10.150.130">
    <property type="match status" value="1"/>
</dbReference>
<reference evidence="6 7" key="1">
    <citation type="submission" date="2020-09" db="EMBL/GenBank/DDBJ databases">
        <authorList>
            <person name="Yoon J.-W."/>
        </authorList>
    </citation>
    <scope>NUCLEOTIDE SEQUENCE [LARGE SCALE GENOMIC DNA]</scope>
    <source>
        <strain evidence="6 7">KMU-140</strain>
    </source>
</reference>
<gene>
    <name evidence="6" type="ORF">IB285_00660</name>
</gene>
<evidence type="ECO:0000313" key="6">
    <source>
        <dbReference type="EMBL" id="MBD2840761.1"/>
    </source>
</evidence>
<feature type="domain" description="Tyr recombinase" evidence="5">
    <location>
        <begin position="158"/>
        <end position="334"/>
    </location>
</feature>
<sequence length="362" mass="40325">MKRPQYVTKFRDRHGKTRYRFRRKGYPAHYFKAPFGTKDFEREYAACLDAEKQPVGGDRIRPGSVSDVIARYYADSAFLDLRPATQAVYRGVLERFRATFGDDPISRFDAARIQRLMNGMRDKPHAAARLRKLLHQLFIVARRERIVPGTFDPVKDTRPPKASSSEGYHRWTEAELTQFEAAHPLGTKPRLAFALLLYGAQRSADVRFLSRRAIAGGRIRLKQSKTSTAVDVPVVEPLREALEAGPLGDTLLLENNRGDAFTAKGFYNLMRRACDKAGLPHCSAHGLRKAAAARLRRAGCSDQEGMAITGHKSISMYRKYAGDAGDAALADSAMAKAYGSKVSNPGKRLDTASQKTAEDCEK</sequence>
<dbReference type="Gene3D" id="1.10.443.10">
    <property type="entry name" value="Intergrase catalytic core"/>
    <property type="match status" value="1"/>
</dbReference>
<keyword evidence="3" id="KW-0233">DNA recombination</keyword>
<evidence type="ECO:0000313" key="7">
    <source>
        <dbReference type="Proteomes" id="UP000635384"/>
    </source>
</evidence>
<dbReference type="EMBL" id="JACXLC010000001">
    <property type="protein sequence ID" value="MBD2840761.1"/>
    <property type="molecule type" value="Genomic_DNA"/>
</dbReference>
<evidence type="ECO:0000259" key="5">
    <source>
        <dbReference type="PROSITE" id="PS51898"/>
    </source>
</evidence>
<evidence type="ECO:0000256" key="3">
    <source>
        <dbReference type="ARBA" id="ARBA00023172"/>
    </source>
</evidence>
<organism evidence="6 7">
    <name type="scientific">Erythrobacter rubeus</name>
    <dbReference type="NCBI Taxonomy" id="2760803"/>
    <lineage>
        <taxon>Bacteria</taxon>
        <taxon>Pseudomonadati</taxon>
        <taxon>Pseudomonadota</taxon>
        <taxon>Alphaproteobacteria</taxon>
        <taxon>Sphingomonadales</taxon>
        <taxon>Erythrobacteraceae</taxon>
        <taxon>Erythrobacter/Porphyrobacter group</taxon>
        <taxon>Erythrobacter</taxon>
    </lineage>
</organism>
<dbReference type="Proteomes" id="UP000635384">
    <property type="component" value="Unassembled WGS sequence"/>
</dbReference>
<evidence type="ECO:0000256" key="2">
    <source>
        <dbReference type="ARBA" id="ARBA00023125"/>
    </source>
</evidence>
<evidence type="ECO:0000256" key="1">
    <source>
        <dbReference type="ARBA" id="ARBA00022908"/>
    </source>
</evidence>
<feature type="region of interest" description="Disordered" evidence="4">
    <location>
        <begin position="340"/>
        <end position="362"/>
    </location>
</feature>
<dbReference type="PROSITE" id="PS51898">
    <property type="entry name" value="TYR_RECOMBINASE"/>
    <property type="match status" value="1"/>
</dbReference>
<dbReference type="SUPFAM" id="SSF56349">
    <property type="entry name" value="DNA breaking-rejoining enzymes"/>
    <property type="match status" value="1"/>
</dbReference>
<dbReference type="InterPro" id="IPR013762">
    <property type="entry name" value="Integrase-like_cat_sf"/>
</dbReference>
<dbReference type="PANTHER" id="PTHR30349">
    <property type="entry name" value="PHAGE INTEGRASE-RELATED"/>
    <property type="match status" value="1"/>
</dbReference>
<dbReference type="InterPro" id="IPR010998">
    <property type="entry name" value="Integrase_recombinase_N"/>
</dbReference>
<keyword evidence="7" id="KW-1185">Reference proteome</keyword>
<keyword evidence="2" id="KW-0238">DNA-binding</keyword>
<comment type="caution">
    <text evidence="6">The sequence shown here is derived from an EMBL/GenBank/DDBJ whole genome shotgun (WGS) entry which is preliminary data.</text>
</comment>
<evidence type="ECO:0000256" key="4">
    <source>
        <dbReference type="SAM" id="MobiDB-lite"/>
    </source>
</evidence>
<dbReference type="InterPro" id="IPR050090">
    <property type="entry name" value="Tyrosine_recombinase_XerCD"/>
</dbReference>
<dbReference type="RefSeq" id="WP_190786365.1">
    <property type="nucleotide sequence ID" value="NZ_JACXLC010000001.1"/>
</dbReference>
<dbReference type="Pfam" id="PF00589">
    <property type="entry name" value="Phage_integrase"/>
    <property type="match status" value="1"/>
</dbReference>
<dbReference type="InterPro" id="IPR011010">
    <property type="entry name" value="DNA_brk_join_enz"/>
</dbReference>
<accession>A0ABR8KRE8</accession>